<name>A0ABU2DSB3_9MICC</name>
<dbReference type="EMBL" id="JAVKGR010000007">
    <property type="protein sequence ID" value="MDR8019398.1"/>
    <property type="molecule type" value="Genomic_DNA"/>
</dbReference>
<keyword evidence="1" id="KW-1133">Transmembrane helix</keyword>
<evidence type="ECO:0000313" key="2">
    <source>
        <dbReference type="EMBL" id="MDR8019398.1"/>
    </source>
</evidence>
<organism evidence="2 3">
    <name type="scientific">Nesterenkonia aerolata</name>
    <dbReference type="NCBI Taxonomy" id="3074079"/>
    <lineage>
        <taxon>Bacteria</taxon>
        <taxon>Bacillati</taxon>
        <taxon>Actinomycetota</taxon>
        <taxon>Actinomycetes</taxon>
        <taxon>Micrococcales</taxon>
        <taxon>Micrococcaceae</taxon>
        <taxon>Nesterenkonia</taxon>
    </lineage>
</organism>
<gene>
    <name evidence="2" type="ORF">RIL96_07435</name>
</gene>
<accession>A0ABU2DSB3</accession>
<protein>
    <submittedName>
        <fullName evidence="2">Uncharacterized protein</fullName>
    </submittedName>
</protein>
<sequence>MEHTTQNSKPLITALLIALPLSLLGGAMAWMVSGEAGHGVVATGIGLVIGMIIFGASSRLGGGSLRDRE</sequence>
<dbReference type="Proteomes" id="UP001251870">
    <property type="component" value="Unassembled WGS sequence"/>
</dbReference>
<evidence type="ECO:0000313" key="3">
    <source>
        <dbReference type="Proteomes" id="UP001251870"/>
    </source>
</evidence>
<feature type="transmembrane region" description="Helical" evidence="1">
    <location>
        <begin position="12"/>
        <end position="32"/>
    </location>
</feature>
<keyword evidence="1" id="KW-0472">Membrane</keyword>
<keyword evidence="3" id="KW-1185">Reference proteome</keyword>
<feature type="transmembrane region" description="Helical" evidence="1">
    <location>
        <begin position="38"/>
        <end position="56"/>
    </location>
</feature>
<dbReference type="RefSeq" id="WP_310548388.1">
    <property type="nucleotide sequence ID" value="NZ_JAVKGR010000007.1"/>
</dbReference>
<reference evidence="2 3" key="1">
    <citation type="submission" date="2023-09" db="EMBL/GenBank/DDBJ databases">
        <title>Description of three actinobacteria isolated from air of manufacturing shop in a pharmaceutical factory.</title>
        <authorList>
            <person name="Zhang D.-F."/>
        </authorList>
    </citation>
    <scope>NUCLEOTIDE SEQUENCE [LARGE SCALE GENOMIC DNA]</scope>
    <source>
        <strain evidence="2 3">LY-0111</strain>
    </source>
</reference>
<keyword evidence="1" id="KW-0812">Transmembrane</keyword>
<evidence type="ECO:0000256" key="1">
    <source>
        <dbReference type="SAM" id="Phobius"/>
    </source>
</evidence>
<comment type="caution">
    <text evidence="2">The sequence shown here is derived from an EMBL/GenBank/DDBJ whole genome shotgun (WGS) entry which is preliminary data.</text>
</comment>
<proteinExistence type="predicted"/>